<dbReference type="SMART" id="SM00360">
    <property type="entry name" value="RRM"/>
    <property type="match status" value="1"/>
</dbReference>
<keyword evidence="1" id="KW-0694">RNA-binding</keyword>
<dbReference type="EMBL" id="LXQA010031287">
    <property type="protein sequence ID" value="MCH96015.1"/>
    <property type="molecule type" value="Genomic_DNA"/>
</dbReference>
<dbReference type="PROSITE" id="PS50102">
    <property type="entry name" value="RRM"/>
    <property type="match status" value="1"/>
</dbReference>
<gene>
    <name evidence="3" type="ORF">A2U01_0016998</name>
</gene>
<evidence type="ECO:0000313" key="4">
    <source>
        <dbReference type="Proteomes" id="UP000265520"/>
    </source>
</evidence>
<accession>A0A392NA76</accession>
<organism evidence="3 4">
    <name type="scientific">Trifolium medium</name>
    <dbReference type="NCBI Taxonomy" id="97028"/>
    <lineage>
        <taxon>Eukaryota</taxon>
        <taxon>Viridiplantae</taxon>
        <taxon>Streptophyta</taxon>
        <taxon>Embryophyta</taxon>
        <taxon>Tracheophyta</taxon>
        <taxon>Spermatophyta</taxon>
        <taxon>Magnoliopsida</taxon>
        <taxon>eudicotyledons</taxon>
        <taxon>Gunneridae</taxon>
        <taxon>Pentapetalae</taxon>
        <taxon>rosids</taxon>
        <taxon>fabids</taxon>
        <taxon>Fabales</taxon>
        <taxon>Fabaceae</taxon>
        <taxon>Papilionoideae</taxon>
        <taxon>50 kb inversion clade</taxon>
        <taxon>NPAAA clade</taxon>
        <taxon>Hologalegina</taxon>
        <taxon>IRL clade</taxon>
        <taxon>Trifolieae</taxon>
        <taxon>Trifolium</taxon>
    </lineage>
</organism>
<keyword evidence="4" id="KW-1185">Reference proteome</keyword>
<sequence length="102" mass="12012">MTSQQPCIQVCRLDPHVTEDHLRQDFSQYGELVYVKIPLSCKSGFVQFSDWSCAKEACRVLSEKYSLQWIRSTKEDLASFEHDEFLYLARIHKWRVGLINNL</sequence>
<dbReference type="SUPFAM" id="SSF54928">
    <property type="entry name" value="RNA-binding domain, RBD"/>
    <property type="match status" value="1"/>
</dbReference>
<reference evidence="3 4" key="1">
    <citation type="journal article" date="2018" name="Front. Plant Sci.">
        <title>Red Clover (Trifolium pratense) and Zigzag Clover (T. medium) - A Picture of Genomic Similarities and Differences.</title>
        <authorList>
            <person name="Dluhosova J."/>
            <person name="Istvanek J."/>
            <person name="Nedelnik J."/>
            <person name="Repkova J."/>
        </authorList>
    </citation>
    <scope>NUCLEOTIDE SEQUENCE [LARGE SCALE GENOMIC DNA]</scope>
    <source>
        <strain evidence="4">cv. 10/8</strain>
        <tissue evidence="3">Leaf</tissue>
    </source>
</reference>
<dbReference type="GO" id="GO:0003723">
    <property type="term" value="F:RNA binding"/>
    <property type="evidence" value="ECO:0007669"/>
    <property type="project" value="UniProtKB-UniRule"/>
</dbReference>
<dbReference type="InterPro" id="IPR000504">
    <property type="entry name" value="RRM_dom"/>
</dbReference>
<dbReference type="InterPro" id="IPR035979">
    <property type="entry name" value="RBD_domain_sf"/>
</dbReference>
<name>A0A392NA76_9FABA</name>
<protein>
    <submittedName>
        <fullName evidence="3">Polyadenylate-binding protein RBP45-like</fullName>
    </submittedName>
</protein>
<evidence type="ECO:0000259" key="2">
    <source>
        <dbReference type="PROSITE" id="PS50102"/>
    </source>
</evidence>
<dbReference type="Proteomes" id="UP000265520">
    <property type="component" value="Unassembled WGS sequence"/>
</dbReference>
<dbReference type="Gene3D" id="3.30.70.330">
    <property type="match status" value="1"/>
</dbReference>
<dbReference type="InterPro" id="IPR012677">
    <property type="entry name" value="Nucleotide-bd_a/b_plait_sf"/>
</dbReference>
<evidence type="ECO:0000256" key="1">
    <source>
        <dbReference type="PROSITE-ProRule" id="PRU00176"/>
    </source>
</evidence>
<dbReference type="AlphaFoldDB" id="A0A392NA76"/>
<dbReference type="Pfam" id="PF00076">
    <property type="entry name" value="RRM_1"/>
    <property type="match status" value="1"/>
</dbReference>
<evidence type="ECO:0000313" key="3">
    <source>
        <dbReference type="EMBL" id="MCH96015.1"/>
    </source>
</evidence>
<feature type="domain" description="RRM" evidence="2">
    <location>
        <begin position="6"/>
        <end position="68"/>
    </location>
</feature>
<comment type="caution">
    <text evidence="3">The sequence shown here is derived from an EMBL/GenBank/DDBJ whole genome shotgun (WGS) entry which is preliminary data.</text>
</comment>
<proteinExistence type="predicted"/>